<gene>
    <name evidence="2" type="ORF">P280DRAFT_297407</name>
</gene>
<name>A0A6A6RFX9_9PLEO</name>
<organism evidence="2 3">
    <name type="scientific">Massarina eburnea CBS 473.64</name>
    <dbReference type="NCBI Taxonomy" id="1395130"/>
    <lineage>
        <taxon>Eukaryota</taxon>
        <taxon>Fungi</taxon>
        <taxon>Dikarya</taxon>
        <taxon>Ascomycota</taxon>
        <taxon>Pezizomycotina</taxon>
        <taxon>Dothideomycetes</taxon>
        <taxon>Pleosporomycetidae</taxon>
        <taxon>Pleosporales</taxon>
        <taxon>Massarineae</taxon>
        <taxon>Massarinaceae</taxon>
        <taxon>Massarina</taxon>
    </lineage>
</organism>
<dbReference type="AlphaFoldDB" id="A0A6A6RFX9"/>
<sequence>MASPSDSLQQPNFGRDDAPLLVAPSPTAQATPLLVTARCALDARRSSLPYAMYVSCGNGPPPGVGAAQGSSNPILVLGCLLVLCGYWNRSVARRHDMPVGSSFSACSIVQHCLEGSRHGQWRALLPHPSHISQSQVLGTCSPAPTSLPSCLVPSIPPFFITYLVLFPPIAELRHSP</sequence>
<accession>A0A6A6RFX9</accession>
<keyword evidence="3" id="KW-1185">Reference proteome</keyword>
<dbReference type="EMBL" id="MU006847">
    <property type="protein sequence ID" value="KAF2634246.1"/>
    <property type="molecule type" value="Genomic_DNA"/>
</dbReference>
<evidence type="ECO:0000313" key="2">
    <source>
        <dbReference type="EMBL" id="KAF2634246.1"/>
    </source>
</evidence>
<evidence type="ECO:0000313" key="3">
    <source>
        <dbReference type="Proteomes" id="UP000799753"/>
    </source>
</evidence>
<protein>
    <submittedName>
        <fullName evidence="2">Uncharacterized protein</fullName>
    </submittedName>
</protein>
<dbReference type="Proteomes" id="UP000799753">
    <property type="component" value="Unassembled WGS sequence"/>
</dbReference>
<feature type="compositionally biased region" description="Polar residues" evidence="1">
    <location>
        <begin position="1"/>
        <end position="12"/>
    </location>
</feature>
<feature type="region of interest" description="Disordered" evidence="1">
    <location>
        <begin position="1"/>
        <end position="21"/>
    </location>
</feature>
<proteinExistence type="predicted"/>
<reference evidence="2" key="1">
    <citation type="journal article" date="2020" name="Stud. Mycol.">
        <title>101 Dothideomycetes genomes: a test case for predicting lifestyles and emergence of pathogens.</title>
        <authorList>
            <person name="Haridas S."/>
            <person name="Albert R."/>
            <person name="Binder M."/>
            <person name="Bloem J."/>
            <person name="Labutti K."/>
            <person name="Salamov A."/>
            <person name="Andreopoulos B."/>
            <person name="Baker S."/>
            <person name="Barry K."/>
            <person name="Bills G."/>
            <person name="Bluhm B."/>
            <person name="Cannon C."/>
            <person name="Castanera R."/>
            <person name="Culley D."/>
            <person name="Daum C."/>
            <person name="Ezra D."/>
            <person name="Gonzalez J."/>
            <person name="Henrissat B."/>
            <person name="Kuo A."/>
            <person name="Liang C."/>
            <person name="Lipzen A."/>
            <person name="Lutzoni F."/>
            <person name="Magnuson J."/>
            <person name="Mondo S."/>
            <person name="Nolan M."/>
            <person name="Ohm R."/>
            <person name="Pangilinan J."/>
            <person name="Park H.-J."/>
            <person name="Ramirez L."/>
            <person name="Alfaro M."/>
            <person name="Sun H."/>
            <person name="Tritt A."/>
            <person name="Yoshinaga Y."/>
            <person name="Zwiers L.-H."/>
            <person name="Turgeon B."/>
            <person name="Goodwin S."/>
            <person name="Spatafora J."/>
            <person name="Crous P."/>
            <person name="Grigoriev I."/>
        </authorList>
    </citation>
    <scope>NUCLEOTIDE SEQUENCE</scope>
    <source>
        <strain evidence="2">CBS 473.64</strain>
    </source>
</reference>
<evidence type="ECO:0000256" key="1">
    <source>
        <dbReference type="SAM" id="MobiDB-lite"/>
    </source>
</evidence>